<dbReference type="RefSeq" id="YP_009008824.1">
    <property type="nucleotide sequence ID" value="NC_023594.2"/>
</dbReference>
<organism evidence="2 3">
    <name type="scientific">Shewanella phage Spp001</name>
    <dbReference type="NCBI Taxonomy" id="1445859"/>
    <lineage>
        <taxon>Viruses</taxon>
        <taxon>Duplodnaviria</taxon>
        <taxon>Heunggongvirae</taxon>
        <taxon>Uroviricota</taxon>
        <taxon>Caudoviricetes</taxon>
        <taxon>Chaseviridae</taxon>
        <taxon>Nefertitivirinae</taxon>
        <taxon>Yushanvirus</taxon>
        <taxon>Yushanvirus Spp001</taxon>
    </lineage>
</organism>
<dbReference type="EMBL" id="KJ002054">
    <property type="protein sequence ID" value="AHJ10512.1"/>
    <property type="molecule type" value="Genomic_DNA"/>
</dbReference>
<keyword evidence="3" id="KW-1185">Reference proteome</keyword>
<sequence>MTEGVTREGLVIADYSQIVDKISKRFKRQWGEAFDTSAENPDGEAIRVIAEFIDELNQKVELAYHAYNPNAMANEGLDNIVRLNGIRRVRNEPTKVPCLFTATTSVGYTVKAGTIVGTNDNYDFVTVRDTVIPGEAIAEATVVGALQVQAGEITKIKSDLPEDIKVTNLEPGIPGIIRESDPNLRARRERSVIRSGVATQEAIYAALADLNLSFIAVLENDTAEERDGIRPYHVLVVAEGSTPTLIAERIKANKPGGTPTQGEVKVTLKDSEGYPHDIYFARPKKKNIWVRVRVTRPKNVAINGLKEMQQAAIQHINSIQIAQPVEWARVFAPVTSAAPDIIVKSLEISANGTTWLTSDIPMGVTQKAFATEATVVVEEV</sequence>
<reference evidence="2" key="1">
    <citation type="submission" date="2016-09" db="EMBL/GenBank/DDBJ databases">
        <title>The novel Shewanella putrefaciens-infecting bacteriophage Spp001: Ggenome sequence and lytic enzymes.</title>
        <authorList>
            <person name="Han F."/>
        </authorList>
    </citation>
    <scope>NUCLEOTIDE SEQUENCE</scope>
</reference>
<dbReference type="KEGG" id="vg:18505265"/>
<feature type="domain" description="Baseplate protein J-like barrel" evidence="1">
    <location>
        <begin position="101"/>
        <end position="174"/>
    </location>
</feature>
<evidence type="ECO:0000313" key="2">
    <source>
        <dbReference type="EMBL" id="AHJ10512.1"/>
    </source>
</evidence>
<dbReference type="InterPro" id="IPR006949">
    <property type="entry name" value="Barrel_Baseplate_J-like"/>
</dbReference>
<gene>
    <name evidence="2" type="ORF">Spp001_04</name>
</gene>
<dbReference type="GeneID" id="18505265"/>
<dbReference type="OrthoDB" id="8024at10239"/>
<protein>
    <recommendedName>
        <fullName evidence="1">Baseplate protein J-like barrel domain-containing protein</fullName>
    </recommendedName>
</protein>
<proteinExistence type="predicted"/>
<dbReference type="Pfam" id="PF04865">
    <property type="entry name" value="Baseplate_J"/>
    <property type="match status" value="1"/>
</dbReference>
<name>W6E8C5_9CAUD</name>
<accession>W6E8C5</accession>
<evidence type="ECO:0000259" key="1">
    <source>
        <dbReference type="Pfam" id="PF04865"/>
    </source>
</evidence>
<dbReference type="Proteomes" id="UP000019368">
    <property type="component" value="Segment"/>
</dbReference>
<evidence type="ECO:0000313" key="3">
    <source>
        <dbReference type="Proteomes" id="UP000019368"/>
    </source>
</evidence>